<evidence type="ECO:0000256" key="4">
    <source>
        <dbReference type="ARBA" id="ARBA00023136"/>
    </source>
</evidence>
<dbReference type="GO" id="GO:0015179">
    <property type="term" value="F:L-amino acid transmembrane transporter activity"/>
    <property type="evidence" value="ECO:0007669"/>
    <property type="project" value="TreeGrafter"/>
</dbReference>
<evidence type="ECO:0000256" key="5">
    <source>
        <dbReference type="SAM" id="Phobius"/>
    </source>
</evidence>
<feature type="transmembrane region" description="Helical" evidence="5">
    <location>
        <begin position="229"/>
        <end position="250"/>
    </location>
</feature>
<feature type="transmembrane region" description="Helical" evidence="5">
    <location>
        <begin position="157"/>
        <end position="172"/>
    </location>
</feature>
<organism evidence="7 8">
    <name type="scientific">Effrenium voratum</name>
    <dbReference type="NCBI Taxonomy" id="2562239"/>
    <lineage>
        <taxon>Eukaryota</taxon>
        <taxon>Sar</taxon>
        <taxon>Alveolata</taxon>
        <taxon>Dinophyceae</taxon>
        <taxon>Suessiales</taxon>
        <taxon>Symbiodiniaceae</taxon>
        <taxon>Effrenium</taxon>
    </lineage>
</organism>
<keyword evidence="4 5" id="KW-0472">Membrane</keyword>
<evidence type="ECO:0000256" key="1">
    <source>
        <dbReference type="ARBA" id="ARBA00004141"/>
    </source>
</evidence>
<sequence length="431" mass="44959">MSSAALLAPDTPTATYSTLLVHKNSVIISTDKGGARVGTCTLNLVLSTIGVGALTLPFTTAQVGWLQSLLLLLVFFLVSVYNLYLLDAVCRSLKATSTQSYAAVVAAVLGKPGAYGLEAFLLLYSFGLSVSYMGVVSTEVSVFARGQAPDWLNQDDLITLVAIFLVLPLSLLPDMVLRLAGVVGTCCMLLTTLIVVREVPWRSEAPFVDACADASNATGLSLVPWISSFPALLAAVPMFSFCMNAATAFVSIRSEMACGFQPPREAVSKLIWLAQSFALLDYVVSGVAGYVSFCQAAPDNVLDGFRSSHLPSLLARGAIALQLTAACAGVYVPLARAALCHLVLGLDCGAPVGCARVTSTVLLLGFMVLMARALDGALAKPLGLTSAVCTTAIMFMFPGLCAHRVTGQRAPLAFALAGLVIGTASTVTLLC</sequence>
<feature type="transmembrane region" description="Helical" evidence="5">
    <location>
        <begin position="313"/>
        <end position="332"/>
    </location>
</feature>
<keyword evidence="3 5" id="KW-1133">Transmembrane helix</keyword>
<feature type="transmembrane region" description="Helical" evidence="5">
    <location>
        <begin position="179"/>
        <end position="196"/>
    </location>
</feature>
<dbReference type="InterPro" id="IPR013057">
    <property type="entry name" value="AA_transpt_TM"/>
</dbReference>
<dbReference type="Proteomes" id="UP001178507">
    <property type="component" value="Unassembled WGS sequence"/>
</dbReference>
<protein>
    <recommendedName>
        <fullName evidence="6">Amino acid transporter transmembrane domain-containing protein</fullName>
    </recommendedName>
</protein>
<evidence type="ECO:0000313" key="7">
    <source>
        <dbReference type="EMBL" id="CAJ1389515.1"/>
    </source>
</evidence>
<evidence type="ECO:0000256" key="2">
    <source>
        <dbReference type="ARBA" id="ARBA00022692"/>
    </source>
</evidence>
<evidence type="ECO:0000256" key="3">
    <source>
        <dbReference type="ARBA" id="ARBA00022989"/>
    </source>
</evidence>
<comment type="caution">
    <text evidence="7">The sequence shown here is derived from an EMBL/GenBank/DDBJ whole genome shotgun (WGS) entry which is preliminary data.</text>
</comment>
<feature type="transmembrane region" description="Helical" evidence="5">
    <location>
        <begin position="382"/>
        <end position="400"/>
    </location>
</feature>
<feature type="transmembrane region" description="Helical" evidence="5">
    <location>
        <begin position="270"/>
        <end position="293"/>
    </location>
</feature>
<feature type="transmembrane region" description="Helical" evidence="5">
    <location>
        <begin position="119"/>
        <end position="137"/>
    </location>
</feature>
<dbReference type="AlphaFoldDB" id="A0AA36IL23"/>
<evidence type="ECO:0000259" key="6">
    <source>
        <dbReference type="Pfam" id="PF01490"/>
    </source>
</evidence>
<keyword evidence="8" id="KW-1185">Reference proteome</keyword>
<feature type="transmembrane region" description="Helical" evidence="5">
    <location>
        <begin position="344"/>
        <end position="370"/>
    </location>
</feature>
<comment type="subcellular location">
    <subcellularLocation>
        <location evidence="1">Membrane</location>
        <topology evidence="1">Multi-pass membrane protein</topology>
    </subcellularLocation>
</comment>
<feature type="transmembrane region" description="Helical" evidence="5">
    <location>
        <begin position="65"/>
        <end position="84"/>
    </location>
</feature>
<feature type="transmembrane region" description="Helical" evidence="5">
    <location>
        <begin position="40"/>
        <end position="59"/>
    </location>
</feature>
<proteinExistence type="predicted"/>
<dbReference type="Pfam" id="PF01490">
    <property type="entry name" value="Aa_trans"/>
    <property type="match status" value="1"/>
</dbReference>
<name>A0AA36IL23_9DINO</name>
<reference evidence="7" key="1">
    <citation type="submission" date="2023-08" db="EMBL/GenBank/DDBJ databases">
        <authorList>
            <person name="Chen Y."/>
            <person name="Shah S."/>
            <person name="Dougan E. K."/>
            <person name="Thang M."/>
            <person name="Chan C."/>
        </authorList>
    </citation>
    <scope>NUCLEOTIDE SEQUENCE</scope>
</reference>
<dbReference type="GO" id="GO:0016020">
    <property type="term" value="C:membrane"/>
    <property type="evidence" value="ECO:0007669"/>
    <property type="project" value="UniProtKB-SubCell"/>
</dbReference>
<dbReference type="EMBL" id="CAUJNA010001890">
    <property type="protein sequence ID" value="CAJ1389515.1"/>
    <property type="molecule type" value="Genomic_DNA"/>
</dbReference>
<evidence type="ECO:0000313" key="8">
    <source>
        <dbReference type="Proteomes" id="UP001178507"/>
    </source>
</evidence>
<accession>A0AA36IL23</accession>
<gene>
    <name evidence="7" type="ORF">EVOR1521_LOCUS15119</name>
</gene>
<dbReference type="PANTHER" id="PTHR22950">
    <property type="entry name" value="AMINO ACID TRANSPORTER"/>
    <property type="match status" value="1"/>
</dbReference>
<keyword evidence="2 5" id="KW-0812">Transmembrane</keyword>
<feature type="domain" description="Amino acid transporter transmembrane" evidence="6">
    <location>
        <begin position="37"/>
        <end position="407"/>
    </location>
</feature>
<feature type="transmembrane region" description="Helical" evidence="5">
    <location>
        <begin position="412"/>
        <end position="430"/>
    </location>
</feature>